<comment type="catalytic activity">
    <reaction evidence="14 15">
        <text>tRNA(Phe) + L-phenylalanine + ATP = L-phenylalanyl-tRNA(Phe) + AMP + diphosphate + H(+)</text>
        <dbReference type="Rhea" id="RHEA:19413"/>
        <dbReference type="Rhea" id="RHEA-COMP:9668"/>
        <dbReference type="Rhea" id="RHEA-COMP:9699"/>
        <dbReference type="ChEBI" id="CHEBI:15378"/>
        <dbReference type="ChEBI" id="CHEBI:30616"/>
        <dbReference type="ChEBI" id="CHEBI:33019"/>
        <dbReference type="ChEBI" id="CHEBI:58095"/>
        <dbReference type="ChEBI" id="CHEBI:78442"/>
        <dbReference type="ChEBI" id="CHEBI:78531"/>
        <dbReference type="ChEBI" id="CHEBI:456215"/>
        <dbReference type="EC" id="6.1.1.20"/>
    </reaction>
</comment>
<evidence type="ECO:0000256" key="2">
    <source>
        <dbReference type="ARBA" id="ARBA00008653"/>
    </source>
</evidence>
<dbReference type="Pfam" id="PF03484">
    <property type="entry name" value="B5"/>
    <property type="match status" value="1"/>
</dbReference>
<evidence type="ECO:0000256" key="10">
    <source>
        <dbReference type="ARBA" id="ARBA00022842"/>
    </source>
</evidence>
<dbReference type="GO" id="GO:0000049">
    <property type="term" value="F:tRNA binding"/>
    <property type="evidence" value="ECO:0007669"/>
    <property type="project" value="UniProtKB-UniRule"/>
</dbReference>
<keyword evidence="8 15" id="KW-0547">Nucleotide-binding</keyword>
<dbReference type="InterPro" id="IPR041616">
    <property type="entry name" value="PheRS_beta_core"/>
</dbReference>
<dbReference type="PROSITE" id="PS51483">
    <property type="entry name" value="B5"/>
    <property type="match status" value="1"/>
</dbReference>
<dbReference type="Gene3D" id="3.30.56.10">
    <property type="match status" value="2"/>
</dbReference>
<dbReference type="HAMAP" id="MF_00283">
    <property type="entry name" value="Phe_tRNA_synth_beta1"/>
    <property type="match status" value="1"/>
</dbReference>
<dbReference type="FunFam" id="2.40.50.140:FF:000045">
    <property type="entry name" value="Phenylalanine--tRNA ligase beta subunit"/>
    <property type="match status" value="1"/>
</dbReference>
<dbReference type="InterPro" id="IPR045864">
    <property type="entry name" value="aa-tRNA-synth_II/BPL/LPL"/>
</dbReference>
<keyword evidence="13 15" id="KW-0030">Aminoacyl-tRNA synthetase</keyword>
<keyword evidence="6 15" id="KW-0436">Ligase</keyword>
<dbReference type="SMART" id="SM00873">
    <property type="entry name" value="B3_4"/>
    <property type="match status" value="1"/>
</dbReference>
<evidence type="ECO:0000256" key="11">
    <source>
        <dbReference type="ARBA" id="ARBA00022884"/>
    </source>
</evidence>
<dbReference type="Gene3D" id="3.30.930.10">
    <property type="entry name" value="Bira Bifunctional Protein, Domain 2"/>
    <property type="match status" value="1"/>
</dbReference>
<feature type="domain" description="B5" evidence="19">
    <location>
        <begin position="411"/>
        <end position="489"/>
    </location>
</feature>
<evidence type="ECO:0000256" key="7">
    <source>
        <dbReference type="ARBA" id="ARBA00022723"/>
    </source>
</evidence>
<feature type="binding site" evidence="15">
    <location>
        <position position="467"/>
    </location>
    <ligand>
        <name>Mg(2+)</name>
        <dbReference type="ChEBI" id="CHEBI:18420"/>
        <note>shared with alpha subunit</note>
    </ligand>
</feature>
<comment type="subcellular location">
    <subcellularLocation>
        <location evidence="1 15">Cytoplasm</location>
    </subcellularLocation>
</comment>
<evidence type="ECO:0000259" key="19">
    <source>
        <dbReference type="PROSITE" id="PS51483"/>
    </source>
</evidence>
<dbReference type="Gene3D" id="2.40.50.140">
    <property type="entry name" value="Nucleic acid-binding proteins"/>
    <property type="match status" value="1"/>
</dbReference>
<evidence type="ECO:0000256" key="5">
    <source>
        <dbReference type="ARBA" id="ARBA00022555"/>
    </source>
</evidence>
<dbReference type="InterPro" id="IPR009061">
    <property type="entry name" value="DNA-bd_dom_put_sf"/>
</dbReference>
<dbReference type="Proteomes" id="UP000319342">
    <property type="component" value="Chromosome"/>
</dbReference>
<dbReference type="Pfam" id="PF01588">
    <property type="entry name" value="tRNA_bind"/>
    <property type="match status" value="1"/>
</dbReference>
<feature type="binding site" evidence="15">
    <location>
        <position position="477"/>
    </location>
    <ligand>
        <name>Mg(2+)</name>
        <dbReference type="ChEBI" id="CHEBI:18420"/>
        <note>shared with alpha subunit</note>
    </ligand>
</feature>
<dbReference type="Gene3D" id="3.50.40.10">
    <property type="entry name" value="Phenylalanyl-trna Synthetase, Chain B, domain 3"/>
    <property type="match status" value="1"/>
</dbReference>
<dbReference type="SMART" id="SM00874">
    <property type="entry name" value="B5"/>
    <property type="match status" value="1"/>
</dbReference>
<dbReference type="PROSITE" id="PS50886">
    <property type="entry name" value="TRBD"/>
    <property type="match status" value="1"/>
</dbReference>
<dbReference type="SUPFAM" id="SSF54991">
    <property type="entry name" value="Anticodon-binding domain of PheRS"/>
    <property type="match status" value="1"/>
</dbReference>
<keyword evidence="4 15" id="KW-0963">Cytoplasm</keyword>
<dbReference type="EC" id="6.1.1.20" evidence="15"/>
<dbReference type="InterPro" id="IPR036690">
    <property type="entry name" value="Fdx_antiC-bd_sf"/>
</dbReference>
<evidence type="ECO:0000313" key="21">
    <source>
        <dbReference type="Proteomes" id="UP000319342"/>
    </source>
</evidence>
<dbReference type="CDD" id="cd02796">
    <property type="entry name" value="tRNA_bind_bactPheRS"/>
    <property type="match status" value="1"/>
</dbReference>
<dbReference type="RefSeq" id="WP_145187160.1">
    <property type="nucleotide sequence ID" value="NZ_CP036290.1"/>
</dbReference>
<dbReference type="PANTHER" id="PTHR10947">
    <property type="entry name" value="PHENYLALANYL-TRNA SYNTHETASE BETA CHAIN AND LEUCINE-RICH REPEAT-CONTAINING PROTEIN 47"/>
    <property type="match status" value="1"/>
</dbReference>
<dbReference type="Pfam" id="PF03483">
    <property type="entry name" value="B3_4"/>
    <property type="match status" value="1"/>
</dbReference>
<keyword evidence="21" id="KW-1185">Reference proteome</keyword>
<dbReference type="GO" id="GO:0000287">
    <property type="term" value="F:magnesium ion binding"/>
    <property type="evidence" value="ECO:0007669"/>
    <property type="project" value="UniProtKB-UniRule"/>
</dbReference>
<dbReference type="InterPro" id="IPR002547">
    <property type="entry name" value="tRNA-bd_dom"/>
</dbReference>
<dbReference type="OrthoDB" id="9805455at2"/>
<reference evidence="20 21" key="1">
    <citation type="submission" date="2019-02" db="EMBL/GenBank/DDBJ databases">
        <title>Deep-cultivation of Planctomycetes and their phenomic and genomic characterization uncovers novel biology.</title>
        <authorList>
            <person name="Wiegand S."/>
            <person name="Jogler M."/>
            <person name="Boedeker C."/>
            <person name="Pinto D."/>
            <person name="Vollmers J."/>
            <person name="Rivas-Marin E."/>
            <person name="Kohn T."/>
            <person name="Peeters S.H."/>
            <person name="Heuer A."/>
            <person name="Rast P."/>
            <person name="Oberbeckmann S."/>
            <person name="Bunk B."/>
            <person name="Jeske O."/>
            <person name="Meyerdierks A."/>
            <person name="Storesund J.E."/>
            <person name="Kallscheuer N."/>
            <person name="Luecker S."/>
            <person name="Lage O.M."/>
            <person name="Pohl T."/>
            <person name="Merkel B.J."/>
            <person name="Hornburger P."/>
            <person name="Mueller R.-W."/>
            <person name="Bruemmer F."/>
            <person name="Labrenz M."/>
            <person name="Spormann A.M."/>
            <person name="Op den Camp H."/>
            <person name="Overmann J."/>
            <person name="Amann R."/>
            <person name="Jetten M.S.M."/>
            <person name="Mascher T."/>
            <person name="Medema M.H."/>
            <person name="Devos D.P."/>
            <person name="Kaster A.-K."/>
            <person name="Ovreas L."/>
            <person name="Rohde M."/>
            <person name="Galperin M.Y."/>
            <person name="Jogler C."/>
        </authorList>
    </citation>
    <scope>NUCLEOTIDE SEQUENCE [LARGE SCALE GENOMIC DNA]</scope>
    <source>
        <strain evidence="20 21">Pla163</strain>
    </source>
</reference>
<evidence type="ECO:0000256" key="9">
    <source>
        <dbReference type="ARBA" id="ARBA00022840"/>
    </source>
</evidence>
<protein>
    <recommendedName>
        <fullName evidence="15">Phenylalanine--tRNA ligase beta subunit</fullName>
        <ecNumber evidence="15">6.1.1.20</ecNumber>
    </recommendedName>
    <alternativeName>
        <fullName evidence="15">Phenylalanyl-tRNA synthetase beta subunit</fullName>
        <shortName evidence="15">PheRS</shortName>
    </alternativeName>
</protein>
<dbReference type="SUPFAM" id="SSF56037">
    <property type="entry name" value="PheT/TilS domain"/>
    <property type="match status" value="1"/>
</dbReference>
<keyword evidence="10 15" id="KW-0460">Magnesium</keyword>
<evidence type="ECO:0000256" key="15">
    <source>
        <dbReference type="HAMAP-Rule" id="MF_00283"/>
    </source>
</evidence>
<evidence type="ECO:0000256" key="13">
    <source>
        <dbReference type="ARBA" id="ARBA00023146"/>
    </source>
</evidence>
<dbReference type="InterPro" id="IPR005147">
    <property type="entry name" value="tRNA_synthase_B5-dom"/>
</dbReference>
<name>A0A518D062_9BACT</name>
<accession>A0A518D062</accession>
<dbReference type="SUPFAM" id="SSF55681">
    <property type="entry name" value="Class II aaRS and biotin synthetases"/>
    <property type="match status" value="1"/>
</dbReference>
<evidence type="ECO:0000256" key="1">
    <source>
        <dbReference type="ARBA" id="ARBA00004496"/>
    </source>
</evidence>
<proteinExistence type="inferred from homology"/>
<evidence type="ECO:0000259" key="17">
    <source>
        <dbReference type="PROSITE" id="PS50886"/>
    </source>
</evidence>
<dbReference type="NCBIfam" id="NF045760">
    <property type="entry name" value="YtpR"/>
    <property type="match status" value="1"/>
</dbReference>
<dbReference type="InterPro" id="IPR005121">
    <property type="entry name" value="Fdx_antiC-bd"/>
</dbReference>
<dbReference type="InterPro" id="IPR045060">
    <property type="entry name" value="Phe-tRNA-ligase_IIc_bsu"/>
</dbReference>
<keyword evidence="7 15" id="KW-0479">Metal-binding</keyword>
<gene>
    <name evidence="15 20" type="primary">pheT</name>
    <name evidence="20" type="ORF">Pla163_19840</name>
</gene>
<dbReference type="InterPro" id="IPR004532">
    <property type="entry name" value="Phe-tRNA-ligase_IIc_bsu_bact"/>
</dbReference>
<evidence type="ECO:0000259" key="18">
    <source>
        <dbReference type="PROSITE" id="PS51447"/>
    </source>
</evidence>
<keyword evidence="5 16" id="KW-0820">tRNA-binding</keyword>
<organism evidence="20 21">
    <name type="scientific">Rohdeia mirabilis</name>
    <dbReference type="NCBI Taxonomy" id="2528008"/>
    <lineage>
        <taxon>Bacteria</taxon>
        <taxon>Pseudomonadati</taxon>
        <taxon>Planctomycetota</taxon>
        <taxon>Planctomycetia</taxon>
        <taxon>Planctomycetia incertae sedis</taxon>
        <taxon>Rohdeia</taxon>
    </lineage>
</organism>
<evidence type="ECO:0000256" key="3">
    <source>
        <dbReference type="ARBA" id="ARBA00011209"/>
    </source>
</evidence>
<dbReference type="EMBL" id="CP036290">
    <property type="protein sequence ID" value="QDU84866.1"/>
    <property type="molecule type" value="Genomic_DNA"/>
</dbReference>
<dbReference type="Pfam" id="PF17759">
    <property type="entry name" value="tRNA_synthFbeta"/>
    <property type="match status" value="1"/>
</dbReference>
<dbReference type="GO" id="GO:0009328">
    <property type="term" value="C:phenylalanine-tRNA ligase complex"/>
    <property type="evidence" value="ECO:0007669"/>
    <property type="project" value="TreeGrafter"/>
</dbReference>
<dbReference type="GO" id="GO:0004826">
    <property type="term" value="F:phenylalanine-tRNA ligase activity"/>
    <property type="evidence" value="ECO:0007669"/>
    <property type="project" value="UniProtKB-UniRule"/>
</dbReference>
<feature type="binding site" evidence="15">
    <location>
        <position position="476"/>
    </location>
    <ligand>
        <name>Mg(2+)</name>
        <dbReference type="ChEBI" id="CHEBI:18420"/>
        <note>shared with alpha subunit</note>
    </ligand>
</feature>
<dbReference type="Gene3D" id="3.30.70.380">
    <property type="entry name" value="Ferrodoxin-fold anticodon-binding domain"/>
    <property type="match status" value="1"/>
</dbReference>
<sequence>MLISYRWLARHVDLEGLDAHRVAELLTLHTAEVEGVEPFAPALSEVVVGHVLERVQHPDADKLGVCRVDVGAHAGGTEPLQIVCGAPNVAAGQKVAVARIGSVLPGDFKIKKSKIRGVESVGMICSVRELGLGDDHDGIWVLDADAPVAAPVGTPVAAALEVDDWVIEIDNKSLTHRPDLWGHRGIAREIAALTGRALRPLDTALPTPSGAATVQVDVQHPGCSRYVAVAIDGVRATESPRWLRMLLLAVGQRPIDLLVDTSNFVMLDIGQPNHLFDRRALGGRPIVVRGARAGETMATLDGVERALTTDDMLICAGDEPVALAGVMGGAGSKVAEGTTELLLEVACFDPSVVRRTAARVGLRTDSSTRFEKHLDPLLPLTAAGHVVQVLRSIQPDVTVAGPVVEGGTWTDPTRTIDVRPQRVRHLLGTPVDDERIASIFESLDLAVERRTPDTWRVTVPARRATKDLTIEEDLVEEVGRVLGYDTIVSTPMLAPVAPAPRDRRRELVRLLADRLSGTGRFHEALTYSFVDESLVSALGLGALPYAIAVNPVAEGMARIRRSVAPSLIGKLETNLAQRSEVRLFEIGKGTRPEQLDERGQPHEVHRLALVLARANASGSPSPSATLGELQTLLTDALGRTGAGAVDFVAAPVVTPDDHAWAHPRRRMAIQVGGSSVGLVGALDPRAAARLCDGADVAVAEVCLDALLELGLTPPSYRPIPRFPGVKVDVALATPGDRPAREVMDLIEKAGKGLVASTELFDVYRGEGLGDGRKSLAWHVVLQAADRTLTEKDQNTFLDRLERMATQAGAELRRQ</sequence>
<feature type="domain" description="FDX-ACB" evidence="18">
    <location>
        <begin position="720"/>
        <end position="812"/>
    </location>
</feature>
<keyword evidence="11 16" id="KW-0694">RNA-binding</keyword>
<comment type="similarity">
    <text evidence="2 15">Belongs to the phenylalanyl-tRNA synthetase beta subunit family. Type 1 subfamily.</text>
</comment>
<evidence type="ECO:0000256" key="16">
    <source>
        <dbReference type="PROSITE-ProRule" id="PRU00209"/>
    </source>
</evidence>
<dbReference type="PROSITE" id="PS51447">
    <property type="entry name" value="FDX_ACB"/>
    <property type="match status" value="1"/>
</dbReference>
<dbReference type="InterPro" id="IPR033714">
    <property type="entry name" value="tRNA_bind_bactPheRS"/>
</dbReference>
<dbReference type="Pfam" id="PF03147">
    <property type="entry name" value="FDX-ACB"/>
    <property type="match status" value="1"/>
</dbReference>
<dbReference type="SUPFAM" id="SSF50249">
    <property type="entry name" value="Nucleic acid-binding proteins"/>
    <property type="match status" value="1"/>
</dbReference>
<dbReference type="InterPro" id="IPR005146">
    <property type="entry name" value="B3/B4_tRNA-bd"/>
</dbReference>
<keyword evidence="12 15" id="KW-0648">Protein biosynthesis</keyword>
<dbReference type="InterPro" id="IPR012340">
    <property type="entry name" value="NA-bd_OB-fold"/>
</dbReference>
<keyword evidence="9 15" id="KW-0067">ATP-binding</keyword>
<dbReference type="SUPFAM" id="SSF46955">
    <property type="entry name" value="Putative DNA-binding domain"/>
    <property type="match status" value="1"/>
</dbReference>
<dbReference type="GO" id="GO:0005524">
    <property type="term" value="F:ATP binding"/>
    <property type="evidence" value="ECO:0007669"/>
    <property type="project" value="UniProtKB-UniRule"/>
</dbReference>
<feature type="domain" description="TRNA-binding" evidence="17">
    <location>
        <begin position="40"/>
        <end position="157"/>
    </location>
</feature>
<dbReference type="PANTHER" id="PTHR10947:SF0">
    <property type="entry name" value="PHENYLALANINE--TRNA LIGASE BETA SUBUNIT"/>
    <property type="match status" value="1"/>
</dbReference>
<dbReference type="SMART" id="SM00896">
    <property type="entry name" value="FDX-ACB"/>
    <property type="match status" value="1"/>
</dbReference>
<dbReference type="NCBIfam" id="TIGR00472">
    <property type="entry name" value="pheT_bact"/>
    <property type="match status" value="1"/>
</dbReference>
<comment type="cofactor">
    <cofactor evidence="15">
        <name>Mg(2+)</name>
        <dbReference type="ChEBI" id="CHEBI:18420"/>
    </cofactor>
    <text evidence="15">Binds 2 magnesium ions per tetramer.</text>
</comment>
<evidence type="ECO:0000313" key="20">
    <source>
        <dbReference type="EMBL" id="QDU84866.1"/>
    </source>
</evidence>
<comment type="subunit">
    <text evidence="3 15">Tetramer of two alpha and two beta subunits.</text>
</comment>
<feature type="binding site" evidence="15">
    <location>
        <position position="473"/>
    </location>
    <ligand>
        <name>Mg(2+)</name>
        <dbReference type="ChEBI" id="CHEBI:18420"/>
        <note>shared with alpha subunit</note>
    </ligand>
</feature>
<dbReference type="AlphaFoldDB" id="A0A518D062"/>
<dbReference type="InterPro" id="IPR020825">
    <property type="entry name" value="Phe-tRNA_synthase-like_B3/B4"/>
</dbReference>
<evidence type="ECO:0000256" key="14">
    <source>
        <dbReference type="ARBA" id="ARBA00049255"/>
    </source>
</evidence>
<evidence type="ECO:0000256" key="6">
    <source>
        <dbReference type="ARBA" id="ARBA00022598"/>
    </source>
</evidence>
<evidence type="ECO:0000256" key="12">
    <source>
        <dbReference type="ARBA" id="ARBA00022917"/>
    </source>
</evidence>
<evidence type="ECO:0000256" key="8">
    <source>
        <dbReference type="ARBA" id="ARBA00022741"/>
    </source>
</evidence>
<evidence type="ECO:0000256" key="4">
    <source>
        <dbReference type="ARBA" id="ARBA00022490"/>
    </source>
</evidence>
<dbReference type="GO" id="GO:0006432">
    <property type="term" value="P:phenylalanyl-tRNA aminoacylation"/>
    <property type="evidence" value="ECO:0007669"/>
    <property type="project" value="UniProtKB-UniRule"/>
</dbReference>